<comment type="caution">
    <text evidence="2">The sequence shown here is derived from an EMBL/GenBank/DDBJ whole genome shotgun (WGS) entry which is preliminary data.</text>
</comment>
<dbReference type="AlphaFoldDB" id="A0A8H8A192"/>
<sequence>SAGAPPAVPSAFSPTPLAGFAVISPSCRRSVRGRRPPGFAAQLLGAAEQGRPQGGAGGCEPASGVSALRAAVPLRSIAAETRTFAAGTLGTTGPRRGETVATATAAITSVGSRVIGSADAFCGPRGVRPAGREVFVLFGRQEFHDVDSMMTKHHAGPRLFVYGYPRIPNEGGDWRTHGPWRDLKDAFPDARVFMNPLTCNAAVTFACEDDLLDALKHRRRWSYAERETLYEIHTTEKPRALGLLTLRGTFPRHAIKELKAKLRIPDLPWAHICTKAAAPTPVAGFKEDEVLIYFNEGAGPEYAEAKKMRSVEIDGYVYDVKVFLDPRPDAPVPVHANNTGDPSVRLACSQLFEFPEGNGPRIAPLLVEAAARKEAFVRSLACRRVGVAAAFLAGLAAVRACPSARPVGRVALASRAYKRRSSAQMRELAARIDAIRGERDEAEAAKCRLERKLKLFEELYREEQLEKQFYRNHVRDAKLALAGLLESLPTSGKDDKRAEYKNPEVCQRQQKPQQQQQQQPQQQHLQQHLQQQQPPPPPQQQQQQQQQLPERQQEDEEGGAVPEAAPEDNAAAATSE</sequence>
<feature type="non-terminal residue" evidence="2">
    <location>
        <position position="1"/>
    </location>
</feature>
<dbReference type="Proteomes" id="UP000673691">
    <property type="component" value="Unassembled WGS sequence"/>
</dbReference>
<protein>
    <submittedName>
        <fullName evidence="2">Uncharacterized protein</fullName>
    </submittedName>
</protein>
<evidence type="ECO:0000256" key="1">
    <source>
        <dbReference type="SAM" id="MobiDB-lite"/>
    </source>
</evidence>
<evidence type="ECO:0000313" key="2">
    <source>
        <dbReference type="EMBL" id="KAG5463144.1"/>
    </source>
</evidence>
<feature type="compositionally biased region" description="Low complexity" evidence="1">
    <location>
        <begin position="559"/>
        <end position="576"/>
    </location>
</feature>
<name>A0A8H8A192_9FUNG</name>
<feature type="region of interest" description="Disordered" evidence="1">
    <location>
        <begin position="488"/>
        <end position="576"/>
    </location>
</feature>
<feature type="compositionally biased region" description="Basic and acidic residues" evidence="1">
    <location>
        <begin position="492"/>
        <end position="502"/>
    </location>
</feature>
<feature type="compositionally biased region" description="Low complexity" evidence="1">
    <location>
        <begin position="507"/>
        <end position="532"/>
    </location>
</feature>
<accession>A0A8H8A192</accession>
<dbReference type="PANTHER" id="PTHR24330:SF19">
    <property type="entry name" value="MEDIATOR OF RNA POLYMERASE II TRANSCRIPTION SUBUNIT 29"/>
    <property type="match status" value="1"/>
</dbReference>
<reference evidence="2 3" key="1">
    <citation type="journal article" name="Sci. Rep.">
        <title>Genome-scale phylogenetic analyses confirm Olpidium as the closest living zoosporic fungus to the non-flagellated, terrestrial fungi.</title>
        <authorList>
            <person name="Chang Y."/>
            <person name="Rochon D."/>
            <person name="Sekimoto S."/>
            <person name="Wang Y."/>
            <person name="Chovatia M."/>
            <person name="Sandor L."/>
            <person name="Salamov A."/>
            <person name="Grigoriev I.V."/>
            <person name="Stajich J.E."/>
            <person name="Spatafora J.W."/>
        </authorList>
    </citation>
    <scope>NUCLEOTIDE SEQUENCE [LARGE SCALE GENOMIC DNA]</scope>
    <source>
        <strain evidence="2">S191</strain>
    </source>
</reference>
<dbReference type="PANTHER" id="PTHR24330">
    <property type="entry name" value="HOMEOBOX PROTEIN BARH-LIKE"/>
    <property type="match status" value="1"/>
</dbReference>
<dbReference type="EMBL" id="JAEFCI010001077">
    <property type="protein sequence ID" value="KAG5463144.1"/>
    <property type="molecule type" value="Genomic_DNA"/>
</dbReference>
<keyword evidence="3" id="KW-1185">Reference proteome</keyword>
<proteinExistence type="predicted"/>
<evidence type="ECO:0000313" key="3">
    <source>
        <dbReference type="Proteomes" id="UP000673691"/>
    </source>
</evidence>
<gene>
    <name evidence="2" type="ORF">BJ554DRAFT_1510</name>
</gene>
<dbReference type="InterPro" id="IPR052145">
    <property type="entry name" value="Mediator/Homeobox_domain"/>
</dbReference>
<organism evidence="2 3">
    <name type="scientific">Olpidium bornovanus</name>
    <dbReference type="NCBI Taxonomy" id="278681"/>
    <lineage>
        <taxon>Eukaryota</taxon>
        <taxon>Fungi</taxon>
        <taxon>Fungi incertae sedis</taxon>
        <taxon>Olpidiomycota</taxon>
        <taxon>Olpidiomycotina</taxon>
        <taxon>Olpidiomycetes</taxon>
        <taxon>Olpidiales</taxon>
        <taxon>Olpidiaceae</taxon>
        <taxon>Olpidium</taxon>
    </lineage>
</organism>
<feature type="compositionally biased region" description="Low complexity" evidence="1">
    <location>
        <begin position="540"/>
        <end position="550"/>
    </location>
</feature>